<keyword evidence="13" id="KW-1185">Reference proteome</keyword>
<dbReference type="InterPro" id="IPR011009">
    <property type="entry name" value="Kinase-like_dom_sf"/>
</dbReference>
<dbReference type="PRINTS" id="PR00109">
    <property type="entry name" value="TYRKINASE"/>
</dbReference>
<dbReference type="AlphaFoldDB" id="A0A1U8B055"/>
<evidence type="ECO:0000259" key="12">
    <source>
        <dbReference type="PROSITE" id="PS50011"/>
    </source>
</evidence>
<dbReference type="FunFam" id="1.10.510.10:FF:000316">
    <property type="entry name" value="serine/threonine-protein kinase HT1"/>
    <property type="match status" value="1"/>
</dbReference>
<dbReference type="InterPro" id="IPR000719">
    <property type="entry name" value="Prot_kinase_dom"/>
</dbReference>
<dbReference type="PANTHER" id="PTHR44329">
    <property type="entry name" value="SERINE/THREONINE-PROTEIN KINASE TNNI3K-RELATED"/>
    <property type="match status" value="1"/>
</dbReference>
<comment type="similarity">
    <text evidence="1">Belongs to the protein kinase superfamily. TKL Ser/Thr protein kinase family. RAF subfamily.</text>
</comment>
<dbReference type="SMART" id="SM00220">
    <property type="entry name" value="S_TKc"/>
    <property type="match status" value="1"/>
</dbReference>
<dbReference type="Gene3D" id="1.10.510.10">
    <property type="entry name" value="Transferase(Phosphotransferase) domain 1"/>
    <property type="match status" value="1"/>
</dbReference>
<keyword evidence="5" id="KW-0808">Transferase</keyword>
<dbReference type="FunFam" id="3.30.200.20:FF:000060">
    <property type="entry name" value="Serine/threonine-protein kinase isoform 1"/>
    <property type="match status" value="1"/>
</dbReference>
<dbReference type="InterPro" id="IPR001245">
    <property type="entry name" value="Ser-Thr/Tyr_kinase_cat_dom"/>
</dbReference>
<comment type="catalytic activity">
    <reaction evidence="10">
        <text>L-seryl-[protein] + ATP = O-phospho-L-seryl-[protein] + ADP + H(+)</text>
        <dbReference type="Rhea" id="RHEA:17989"/>
        <dbReference type="Rhea" id="RHEA-COMP:9863"/>
        <dbReference type="Rhea" id="RHEA-COMP:11604"/>
        <dbReference type="ChEBI" id="CHEBI:15378"/>
        <dbReference type="ChEBI" id="CHEBI:29999"/>
        <dbReference type="ChEBI" id="CHEBI:30616"/>
        <dbReference type="ChEBI" id="CHEBI:83421"/>
        <dbReference type="ChEBI" id="CHEBI:456216"/>
        <dbReference type="EC" id="2.7.11.1"/>
    </reaction>
</comment>
<dbReference type="STRING" id="4432.A0A1U8B055"/>
<dbReference type="FunCoup" id="A0A1U8B055">
    <property type="interactions" value="2029"/>
</dbReference>
<keyword evidence="6" id="KW-0547">Nucleotide-binding</keyword>
<evidence type="ECO:0000313" key="13">
    <source>
        <dbReference type="Proteomes" id="UP000189703"/>
    </source>
</evidence>
<evidence type="ECO:0000256" key="6">
    <source>
        <dbReference type="ARBA" id="ARBA00022741"/>
    </source>
</evidence>
<evidence type="ECO:0000256" key="8">
    <source>
        <dbReference type="ARBA" id="ARBA00022840"/>
    </source>
</evidence>
<evidence type="ECO:0000256" key="2">
    <source>
        <dbReference type="ARBA" id="ARBA00012513"/>
    </source>
</evidence>
<dbReference type="KEGG" id="nnu:104608215"/>
<proteinExistence type="inferred from homology"/>
<keyword evidence="3" id="KW-0723">Serine/threonine-protein kinase</keyword>
<dbReference type="GO" id="GO:0005524">
    <property type="term" value="F:ATP binding"/>
    <property type="evidence" value="ECO:0007669"/>
    <property type="project" value="UniProtKB-KW"/>
</dbReference>
<accession>A0A1U8B055</accession>
<protein>
    <recommendedName>
        <fullName evidence="2">non-specific serine/threonine protein kinase</fullName>
        <ecNumber evidence="2">2.7.11.1</ecNumber>
    </recommendedName>
</protein>
<evidence type="ECO:0000256" key="7">
    <source>
        <dbReference type="ARBA" id="ARBA00022777"/>
    </source>
</evidence>
<dbReference type="CDD" id="cd13999">
    <property type="entry name" value="STKc_MAP3K-like"/>
    <property type="match status" value="1"/>
</dbReference>
<dbReference type="InParanoid" id="A0A1U8B055"/>
<evidence type="ECO:0000313" key="14">
    <source>
        <dbReference type="RefSeq" id="XP_010272434.1"/>
    </source>
</evidence>
<evidence type="ECO:0000256" key="10">
    <source>
        <dbReference type="ARBA" id="ARBA00048679"/>
    </source>
</evidence>
<evidence type="ECO:0000256" key="11">
    <source>
        <dbReference type="SAM" id="MobiDB-lite"/>
    </source>
</evidence>
<dbReference type="OMA" id="DDANSWI"/>
<dbReference type="SUPFAM" id="SSF56112">
    <property type="entry name" value="Protein kinase-like (PK-like)"/>
    <property type="match status" value="1"/>
</dbReference>
<dbReference type="InterPro" id="IPR051681">
    <property type="entry name" value="Ser/Thr_Kinases-Pseudokinases"/>
</dbReference>
<sequence>MDEEPTSWVRRAKFSHTVYHRLDSLKVPSVPLSIPSNRESGGLKSRPPSVAVNNRPASLEGEIPKSPKTIKQRSASPLPETVLSDEFKEARSDRKRFSTPNPRRREPEKGISYQVFDKYSQDTRASDSLKSSILAPPKHLSSKKNSEKYSRKESSWTKYFEHGGVKVTAVETTDEWTVDLSKLFLGVKFASGAHSRLYHGIYKDQPVAVKIIRLPDDENGFMAARLEKEFSREVTILSHLHHQNVIKLVAACRKPPVFCIITEYLSGGSLRAFLRKLDHKSLPLEKLVTTALEIAQGMEYVHSQGVIHRDLKPENILFDEDFHLKIADFGIACEEAYCDSVAEDPGTYRWMAPEVIKHKPHGRKVDVYSFGLILWEMVAGTIPYEDMNPIQAAFAVVNKNLRPVIPCDCPPALRTLIEQCWALQPDKRPEFWQIVKVLEQFESSLARDGTLNLVQNSTCQDHKKRLFHWIQRLSNVSIDGSVMSKPKF</sequence>
<gene>
    <name evidence="14" type="primary">LOC104608215</name>
</gene>
<name>A0A1U8B055_NELNU</name>
<dbReference type="Pfam" id="PF07714">
    <property type="entry name" value="PK_Tyr_Ser-Thr"/>
    <property type="match status" value="1"/>
</dbReference>
<dbReference type="eggNOG" id="KOG0192">
    <property type="taxonomic scope" value="Eukaryota"/>
</dbReference>
<dbReference type="GO" id="GO:0007165">
    <property type="term" value="P:signal transduction"/>
    <property type="evidence" value="ECO:0000318"/>
    <property type="project" value="GO_Central"/>
</dbReference>
<dbReference type="GO" id="GO:0004674">
    <property type="term" value="F:protein serine/threonine kinase activity"/>
    <property type="evidence" value="ECO:0000318"/>
    <property type="project" value="GO_Central"/>
</dbReference>
<feature type="domain" description="Protein kinase" evidence="12">
    <location>
        <begin position="183"/>
        <end position="442"/>
    </location>
</feature>
<dbReference type="OrthoDB" id="4062651at2759"/>
<keyword evidence="4" id="KW-0597">Phosphoprotein</keyword>
<evidence type="ECO:0000256" key="4">
    <source>
        <dbReference type="ARBA" id="ARBA00022553"/>
    </source>
</evidence>
<feature type="region of interest" description="Disordered" evidence="11">
    <location>
        <begin position="28"/>
        <end position="112"/>
    </location>
</feature>
<comment type="catalytic activity">
    <reaction evidence="9">
        <text>L-threonyl-[protein] + ATP = O-phospho-L-threonyl-[protein] + ADP + H(+)</text>
        <dbReference type="Rhea" id="RHEA:46608"/>
        <dbReference type="Rhea" id="RHEA-COMP:11060"/>
        <dbReference type="Rhea" id="RHEA-COMP:11605"/>
        <dbReference type="ChEBI" id="CHEBI:15378"/>
        <dbReference type="ChEBI" id="CHEBI:30013"/>
        <dbReference type="ChEBI" id="CHEBI:30616"/>
        <dbReference type="ChEBI" id="CHEBI:61977"/>
        <dbReference type="ChEBI" id="CHEBI:456216"/>
        <dbReference type="EC" id="2.7.11.1"/>
    </reaction>
</comment>
<dbReference type="PANTHER" id="PTHR44329:SF73">
    <property type="entry name" value="OS01G0201200 PROTEIN"/>
    <property type="match status" value="1"/>
</dbReference>
<dbReference type="EC" id="2.7.11.1" evidence="2"/>
<evidence type="ECO:0000256" key="9">
    <source>
        <dbReference type="ARBA" id="ARBA00047899"/>
    </source>
</evidence>
<keyword evidence="8" id="KW-0067">ATP-binding</keyword>
<dbReference type="Gene3D" id="3.30.200.20">
    <property type="entry name" value="Phosphorylase Kinase, domain 1"/>
    <property type="match status" value="1"/>
</dbReference>
<dbReference type="PROSITE" id="PS50011">
    <property type="entry name" value="PROTEIN_KINASE_DOM"/>
    <property type="match status" value="1"/>
</dbReference>
<dbReference type="InterPro" id="IPR008271">
    <property type="entry name" value="Ser/Thr_kinase_AS"/>
</dbReference>
<keyword evidence="7" id="KW-0418">Kinase</keyword>
<evidence type="ECO:0000256" key="5">
    <source>
        <dbReference type="ARBA" id="ARBA00022679"/>
    </source>
</evidence>
<dbReference type="PROSITE" id="PS00108">
    <property type="entry name" value="PROTEIN_KINASE_ST"/>
    <property type="match status" value="1"/>
</dbReference>
<reference evidence="14" key="1">
    <citation type="submission" date="2025-08" db="UniProtKB">
        <authorList>
            <consortium name="RefSeq"/>
        </authorList>
    </citation>
    <scope>IDENTIFICATION</scope>
</reference>
<organism evidence="13 14">
    <name type="scientific">Nelumbo nucifera</name>
    <name type="common">Sacred lotus</name>
    <dbReference type="NCBI Taxonomy" id="4432"/>
    <lineage>
        <taxon>Eukaryota</taxon>
        <taxon>Viridiplantae</taxon>
        <taxon>Streptophyta</taxon>
        <taxon>Embryophyta</taxon>
        <taxon>Tracheophyta</taxon>
        <taxon>Spermatophyta</taxon>
        <taxon>Magnoliopsida</taxon>
        <taxon>Proteales</taxon>
        <taxon>Nelumbonaceae</taxon>
        <taxon>Nelumbo</taxon>
    </lineage>
</organism>
<dbReference type="Proteomes" id="UP000189703">
    <property type="component" value="Unplaced"/>
</dbReference>
<evidence type="ECO:0000256" key="1">
    <source>
        <dbReference type="ARBA" id="ARBA00010507"/>
    </source>
</evidence>
<evidence type="ECO:0000256" key="3">
    <source>
        <dbReference type="ARBA" id="ARBA00022527"/>
    </source>
</evidence>
<dbReference type="RefSeq" id="XP_010272434.1">
    <property type="nucleotide sequence ID" value="XM_010274132.2"/>
</dbReference>
<dbReference type="GeneID" id="104608215"/>
<feature type="compositionally biased region" description="Basic and acidic residues" evidence="11">
    <location>
        <begin position="85"/>
        <end position="96"/>
    </location>
</feature>